<dbReference type="InterPro" id="IPR022761">
    <property type="entry name" value="Fumarate_lyase_N"/>
</dbReference>
<dbReference type="SUPFAM" id="SSF48557">
    <property type="entry name" value="L-aspartase-like"/>
    <property type="match status" value="1"/>
</dbReference>
<evidence type="ECO:0000256" key="1">
    <source>
        <dbReference type="ARBA" id="ARBA00034772"/>
    </source>
</evidence>
<dbReference type="Proteomes" id="UP000664096">
    <property type="component" value="Unassembled WGS sequence"/>
</dbReference>
<evidence type="ECO:0000259" key="2">
    <source>
        <dbReference type="Pfam" id="PF00206"/>
    </source>
</evidence>
<dbReference type="GO" id="GO:0016829">
    <property type="term" value="F:lyase activity"/>
    <property type="evidence" value="ECO:0007669"/>
    <property type="project" value="UniProtKB-ARBA"/>
</dbReference>
<evidence type="ECO:0000313" key="4">
    <source>
        <dbReference type="Proteomes" id="UP000664096"/>
    </source>
</evidence>
<organism evidence="3 4">
    <name type="scientific">Roseibium aggregatum</name>
    <dbReference type="NCBI Taxonomy" id="187304"/>
    <lineage>
        <taxon>Bacteria</taxon>
        <taxon>Pseudomonadati</taxon>
        <taxon>Pseudomonadota</taxon>
        <taxon>Alphaproteobacteria</taxon>
        <taxon>Hyphomicrobiales</taxon>
        <taxon>Stappiaceae</taxon>
        <taxon>Roseibium</taxon>
    </lineage>
</organism>
<dbReference type="RefSeq" id="WP_207144009.1">
    <property type="nucleotide sequence ID" value="NZ_JAEKJZ010000008.1"/>
</dbReference>
<reference evidence="3" key="1">
    <citation type="submission" date="2020-12" db="EMBL/GenBank/DDBJ databases">
        <title>Oil enriched cultivation method for isolating marine PHA-producing bacteria.</title>
        <authorList>
            <person name="Zheng W."/>
            <person name="Yu S."/>
            <person name="Huang Y."/>
        </authorList>
    </citation>
    <scope>NUCLEOTIDE SEQUENCE</scope>
    <source>
        <strain evidence="3">SY-2-12</strain>
    </source>
</reference>
<dbReference type="InterPro" id="IPR020557">
    <property type="entry name" value="Fumarate_lyase_CS"/>
</dbReference>
<proteinExistence type="inferred from homology"/>
<dbReference type="InterPro" id="IPR008948">
    <property type="entry name" value="L-Aspartase-like"/>
</dbReference>
<evidence type="ECO:0000313" key="3">
    <source>
        <dbReference type="EMBL" id="MBN9673780.1"/>
    </source>
</evidence>
<dbReference type="EMBL" id="JAEKJZ010000008">
    <property type="protein sequence ID" value="MBN9673780.1"/>
    <property type="molecule type" value="Genomic_DNA"/>
</dbReference>
<dbReference type="PROSITE" id="PS00163">
    <property type="entry name" value="FUMARATE_LYASES"/>
    <property type="match status" value="1"/>
</dbReference>
<dbReference type="Gene3D" id="1.20.200.10">
    <property type="entry name" value="Fumarase/aspartase (Central domain)"/>
    <property type="match status" value="1"/>
</dbReference>
<dbReference type="AlphaFoldDB" id="A0A939ELJ4"/>
<comment type="caution">
    <text evidence="3">The sequence shown here is derived from an EMBL/GenBank/DDBJ whole genome shotgun (WGS) entry which is preliminary data.</text>
</comment>
<dbReference type="PANTHER" id="PTHR43172:SF2">
    <property type="entry name" value="ADENYLOSUCCINATE LYASE C-TERMINAL DOMAIN-CONTAINING PROTEIN"/>
    <property type="match status" value="1"/>
</dbReference>
<dbReference type="PRINTS" id="PR00145">
    <property type="entry name" value="ARGSUCLYASE"/>
</dbReference>
<sequence>MPVSLFSSPIYSGLFSDEELSELFGDASDIAHMIAFERALARVQGRLGVIPHAAAEEIDSKLETAAPDPAGLTAGTLSAGVPVPALVAQLRKLVGGEAGQWLHWGATTQDVMDTALVLQLRACFGLYEARLARLIDTLETASNRFSDQLLAGRTRSQIATPITLGYRIAQWAHPLIDAEQALAGLRETVLKVQFGGASGVNGAIAPDGMLVSDKLALELGLQPSPSWHLNRSPLLALACWLQQVSSGLAKMAGDLVLLGRSDIAEVSSGTGGGSSTMPQKANPIQAETILGLNQIAIAAHAGLTATANPNEERDGAKWPLEWHFLPQMLLATGTALRHAQSLAETLSPKPDAIAATFAANPEIMAETASFVLAKAGVPRAQAKDLVAAASSDPLPFVEALTKHCPVRIDWQVALDPSEVITPAKEMSARIFSKRVKDQALSTVRP</sequence>
<dbReference type="InterPro" id="IPR000362">
    <property type="entry name" value="Fumarate_lyase_fam"/>
</dbReference>
<dbReference type="PRINTS" id="PR00149">
    <property type="entry name" value="FUMRATELYASE"/>
</dbReference>
<comment type="similarity">
    <text evidence="1">Belongs to the class-II fumarase/aspartase family.</text>
</comment>
<protein>
    <submittedName>
        <fullName evidence="3">3-carboxy-cis,cis-muconate cycloisomerase</fullName>
    </submittedName>
</protein>
<dbReference type="Pfam" id="PF00206">
    <property type="entry name" value="Lyase_1"/>
    <property type="match status" value="1"/>
</dbReference>
<accession>A0A939ELJ4</accession>
<feature type="domain" description="Fumarate lyase N-terminal" evidence="2">
    <location>
        <begin position="11"/>
        <end position="291"/>
    </location>
</feature>
<gene>
    <name evidence="3" type="ORF">JF539_25720</name>
</gene>
<name>A0A939ELJ4_9HYPH</name>
<dbReference type="PANTHER" id="PTHR43172">
    <property type="entry name" value="ADENYLOSUCCINATE LYASE"/>
    <property type="match status" value="1"/>
</dbReference>